<organism evidence="1 2">
    <name type="scientific">Coniochaeta hoffmannii</name>
    <dbReference type="NCBI Taxonomy" id="91930"/>
    <lineage>
        <taxon>Eukaryota</taxon>
        <taxon>Fungi</taxon>
        <taxon>Dikarya</taxon>
        <taxon>Ascomycota</taxon>
        <taxon>Pezizomycotina</taxon>
        <taxon>Sordariomycetes</taxon>
        <taxon>Sordariomycetidae</taxon>
        <taxon>Coniochaetales</taxon>
        <taxon>Coniochaetaceae</taxon>
        <taxon>Coniochaeta</taxon>
    </lineage>
</organism>
<keyword evidence="2" id="KW-1185">Reference proteome</keyword>
<dbReference type="PANTHER" id="PTHR11799:SF20">
    <property type="entry name" value="SMP-30_GLUCONOLACTONASE_LRE-LIKE REGION DOMAIN-CONTAINING PROTEIN"/>
    <property type="match status" value="1"/>
</dbReference>
<dbReference type="PANTHER" id="PTHR11799">
    <property type="entry name" value="PARAOXONASE"/>
    <property type="match status" value="1"/>
</dbReference>
<gene>
    <name evidence="1" type="ORF">NKR19_g2026</name>
</gene>
<dbReference type="Gene3D" id="2.120.10.30">
    <property type="entry name" value="TolB, C-terminal domain"/>
    <property type="match status" value="1"/>
</dbReference>
<accession>A0AA38SB84</accession>
<dbReference type="InterPro" id="IPR011042">
    <property type="entry name" value="6-blade_b-propeller_TolB-like"/>
</dbReference>
<dbReference type="SUPFAM" id="SSF63829">
    <property type="entry name" value="Calcium-dependent phosphotriesterase"/>
    <property type="match status" value="1"/>
</dbReference>
<dbReference type="Proteomes" id="UP001174691">
    <property type="component" value="Unassembled WGS sequence"/>
</dbReference>
<reference evidence="1" key="1">
    <citation type="submission" date="2022-07" db="EMBL/GenBank/DDBJ databases">
        <title>Fungi with potential for degradation of polypropylene.</title>
        <authorList>
            <person name="Gostincar C."/>
        </authorList>
    </citation>
    <scope>NUCLEOTIDE SEQUENCE</scope>
    <source>
        <strain evidence="1">EXF-13287</strain>
    </source>
</reference>
<sequence>MPSISAKVGLAAVVLILAVLFQTVRQWMIVFGYGRITQPITDFPYKCRRIYEPLTTNERPHAAEDMWLSENTRQLFIAASDQHARKQWFTNLGFLNLTGRSENDAVIALDIDTLDPSRSTVDRSASRALSTPGFEGTAGDGRLHLVGITGVETGNDIKLYLTNNRPSVDPRTGELMDQYVVGANATIEVFRVGPNAASMEHVRTYAHKHIATPNNIAPVPGDDGGIYITNDHGQNKVGFQFHVSPFIGTGDVTYCTPHSCKPVATRHKFPNGLLLSRQGDDNLLYVPSSFGGGIYVYRVHLPSGDLEQVAHVASDWSIDNLSEDADGDIYAAAFPKPLEALGHFDDPELKTYATATVLRVRRRGKRDRTTTGSGEGGEYVWDKVLEDRDRAVLGGVTAVIRDARTGRLFLSGPITPFIAVCEPQEVAV</sequence>
<proteinExistence type="predicted"/>
<dbReference type="InterPro" id="IPR051288">
    <property type="entry name" value="Serum_paraoxonase/arylesterase"/>
</dbReference>
<name>A0AA38SB84_9PEZI</name>
<dbReference type="EMBL" id="JANBVN010000020">
    <property type="protein sequence ID" value="KAJ9161651.1"/>
    <property type="molecule type" value="Genomic_DNA"/>
</dbReference>
<comment type="caution">
    <text evidence="1">The sequence shown here is derived from an EMBL/GenBank/DDBJ whole genome shotgun (WGS) entry which is preliminary data.</text>
</comment>
<evidence type="ECO:0000313" key="2">
    <source>
        <dbReference type="Proteomes" id="UP001174691"/>
    </source>
</evidence>
<protein>
    <submittedName>
        <fullName evidence="1">Serum paraoxonase arylesterase</fullName>
    </submittedName>
</protein>
<dbReference type="AlphaFoldDB" id="A0AA38SB84"/>
<evidence type="ECO:0000313" key="1">
    <source>
        <dbReference type="EMBL" id="KAJ9161651.1"/>
    </source>
</evidence>